<dbReference type="STRING" id="1196324.A374_05406"/>
<gene>
    <name evidence="3" type="ORF">A374_05406</name>
</gene>
<dbReference type="InterPro" id="IPR017853">
    <property type="entry name" value="GH"/>
</dbReference>
<dbReference type="InterPro" id="IPR003790">
    <property type="entry name" value="GHL10"/>
</dbReference>
<dbReference type="Gene3D" id="2.60.40.10">
    <property type="entry name" value="Immunoglobulins"/>
    <property type="match status" value="1"/>
</dbReference>
<evidence type="ECO:0000256" key="1">
    <source>
        <dbReference type="ARBA" id="ARBA00022729"/>
    </source>
</evidence>
<evidence type="ECO:0000259" key="2">
    <source>
        <dbReference type="PROSITE" id="PS50853"/>
    </source>
</evidence>
<dbReference type="eggNOG" id="COG1649">
    <property type="taxonomic scope" value="Bacteria"/>
</dbReference>
<dbReference type="EMBL" id="AKKV01000021">
    <property type="protein sequence ID" value="EIT86375.1"/>
    <property type="molecule type" value="Genomic_DNA"/>
</dbReference>
<evidence type="ECO:0000313" key="4">
    <source>
        <dbReference type="Proteomes" id="UP000004080"/>
    </source>
</evidence>
<dbReference type="Gene3D" id="3.20.20.80">
    <property type="entry name" value="Glycosidases"/>
    <property type="match status" value="1"/>
</dbReference>
<dbReference type="PANTHER" id="PTHR43405">
    <property type="entry name" value="GLYCOSYL HYDROLASE DIGH"/>
    <property type="match status" value="1"/>
</dbReference>
<dbReference type="PATRIC" id="fig|1196324.3.peg.1099"/>
<dbReference type="PANTHER" id="PTHR43405:SF1">
    <property type="entry name" value="GLYCOSYL HYDROLASE DIGH"/>
    <property type="match status" value="1"/>
</dbReference>
<accession>I8UHJ1</accession>
<protein>
    <recommendedName>
        <fullName evidence="2">Fibronectin type-III domain-containing protein</fullName>
    </recommendedName>
</protein>
<organism evidence="3 4">
    <name type="scientific">Fictibacillus macauensis ZFHKF-1</name>
    <dbReference type="NCBI Taxonomy" id="1196324"/>
    <lineage>
        <taxon>Bacteria</taxon>
        <taxon>Bacillati</taxon>
        <taxon>Bacillota</taxon>
        <taxon>Bacilli</taxon>
        <taxon>Bacillales</taxon>
        <taxon>Fictibacillaceae</taxon>
        <taxon>Fictibacillus</taxon>
    </lineage>
</organism>
<proteinExistence type="predicted"/>
<dbReference type="SUPFAM" id="SSF51445">
    <property type="entry name" value="(Trans)glycosidases"/>
    <property type="match status" value="1"/>
</dbReference>
<dbReference type="Pfam" id="PF02638">
    <property type="entry name" value="GHL10"/>
    <property type="match status" value="1"/>
</dbReference>
<dbReference type="InterPro" id="IPR052177">
    <property type="entry name" value="Divisome_Glycosyl_Hydrolase"/>
</dbReference>
<dbReference type="PROSITE" id="PS50853">
    <property type="entry name" value="FN3"/>
    <property type="match status" value="1"/>
</dbReference>
<comment type="caution">
    <text evidence="3">The sequence shown here is derived from an EMBL/GenBank/DDBJ whole genome shotgun (WGS) entry which is preliminary data.</text>
</comment>
<dbReference type="InterPro" id="IPR003961">
    <property type="entry name" value="FN3_dom"/>
</dbReference>
<reference evidence="3 4" key="1">
    <citation type="journal article" date="2012" name="J. Bacteriol.">
        <title>Genome of Bacillus macauensis ZFHKF-1, a Long-Chain-Forming Bacterium.</title>
        <authorList>
            <person name="Cai L."/>
            <person name="Zhang T."/>
        </authorList>
    </citation>
    <scope>NUCLEOTIDE SEQUENCE [LARGE SCALE GENOMIC DNA]</scope>
    <source>
        <strain evidence="3 4">ZFHKF-1</strain>
    </source>
</reference>
<dbReference type="AlphaFoldDB" id="I8UHJ1"/>
<dbReference type="InterPro" id="IPR036116">
    <property type="entry name" value="FN3_sf"/>
</dbReference>
<keyword evidence="4" id="KW-1185">Reference proteome</keyword>
<dbReference type="Proteomes" id="UP000004080">
    <property type="component" value="Unassembled WGS sequence"/>
</dbReference>
<evidence type="ECO:0000313" key="3">
    <source>
        <dbReference type="EMBL" id="EIT86375.1"/>
    </source>
</evidence>
<dbReference type="InterPro" id="IPR013783">
    <property type="entry name" value="Ig-like_fold"/>
</dbReference>
<sequence>MKLTVKAPLLPIILFTFLLSLLALTTEAEATSSKAMKVLPEAQRELRASWIATVQNIDWPSKPGLPIDAQKKEFTLLLDQQKNIGMNAIVMQIKPVADAFYPSKYGLWSQYLTGVQGQHPGYDPLAFMVKEAHKRNMEFHAWFNPYRVTMPLGKKAEKSDVYSLPSNHPARQHPDWVVPYGQQLYFNPGLPSVQKFVTAGIMEVVKHYDIDAVHLDDYFYPYKIEGVAFPDEDTYAKYGKKQFSTIGDWRRNNVNELVKNIHTSIHSVKKHVKFGISPFGVWRNKAKDPTGSDTAAGVTNYDDLYADTRTWINNGYLDYITPQLYWNIGLPVADYSKLVDWWSKEVKNKKVHLYIGQADYKINTVSNGVNNWFDPNELPNQILLNRTYKEIKGSMHFSATNVRDNPLGIADRLQHDLYRAPAIIPSMSWLSMKAPQPPTLRHVLAKSKHVFLHISNNKNTNDTVSYAVYRYKHTEKNKRTKGVLLATLRNKKTLQTFYDYSVKKGTTYTYAVTAINRNHHESTPSPGVTVTVN</sequence>
<dbReference type="SUPFAM" id="SSF49265">
    <property type="entry name" value="Fibronectin type III"/>
    <property type="match status" value="1"/>
</dbReference>
<keyword evidence="1" id="KW-0732">Signal</keyword>
<feature type="domain" description="Fibronectin type-III" evidence="2">
    <location>
        <begin position="434"/>
        <end position="533"/>
    </location>
</feature>
<dbReference type="RefSeq" id="WP_007201180.1">
    <property type="nucleotide sequence ID" value="NZ_AKKV01000021.1"/>
</dbReference>
<name>I8UHJ1_9BACL</name>